<dbReference type="RefSeq" id="WP_259857628.1">
    <property type="nucleotide sequence ID" value="NZ_BAAAST010000001.1"/>
</dbReference>
<reference evidence="3" key="1">
    <citation type="submission" date="2021-04" db="EMBL/GenBank/DDBJ databases">
        <authorList>
            <person name="Hartkoorn R.C."/>
            <person name="Beaudoing E."/>
            <person name="Hot D."/>
        </authorList>
    </citation>
    <scope>NUCLEOTIDE SEQUENCE</scope>
    <source>
        <strain evidence="3">NRRL B-16292</strain>
    </source>
</reference>
<dbReference type="Gene3D" id="3.90.76.10">
    <property type="entry name" value="Dipeptide-binding Protein, Domain 1"/>
    <property type="match status" value="1"/>
</dbReference>
<feature type="chain" id="PRO_5046015037" evidence="1">
    <location>
        <begin position="35"/>
        <end position="535"/>
    </location>
</feature>
<evidence type="ECO:0000313" key="3">
    <source>
        <dbReference type="EMBL" id="UWP79870.1"/>
    </source>
</evidence>
<accession>A0ABY5VQQ4</accession>
<evidence type="ECO:0000313" key="4">
    <source>
        <dbReference type="Proteomes" id="UP001059617"/>
    </source>
</evidence>
<dbReference type="PANTHER" id="PTHR30290">
    <property type="entry name" value="PERIPLASMIC BINDING COMPONENT OF ABC TRANSPORTER"/>
    <property type="match status" value="1"/>
</dbReference>
<dbReference type="SUPFAM" id="SSF53850">
    <property type="entry name" value="Periplasmic binding protein-like II"/>
    <property type="match status" value="1"/>
</dbReference>
<dbReference type="Gene3D" id="3.10.105.10">
    <property type="entry name" value="Dipeptide-binding Protein, Domain 3"/>
    <property type="match status" value="1"/>
</dbReference>
<dbReference type="PROSITE" id="PS51257">
    <property type="entry name" value="PROKAR_LIPOPROTEIN"/>
    <property type="match status" value="1"/>
</dbReference>
<feature type="domain" description="Solute-binding protein family 5" evidence="2">
    <location>
        <begin position="90"/>
        <end position="422"/>
    </location>
</feature>
<evidence type="ECO:0000256" key="1">
    <source>
        <dbReference type="SAM" id="SignalP"/>
    </source>
</evidence>
<dbReference type="Gene3D" id="3.40.190.10">
    <property type="entry name" value="Periplasmic binding protein-like II"/>
    <property type="match status" value="1"/>
</dbReference>
<dbReference type="Proteomes" id="UP001059617">
    <property type="component" value="Chromosome"/>
</dbReference>
<reference evidence="3" key="2">
    <citation type="submission" date="2022-09" db="EMBL/GenBank/DDBJ databases">
        <title>Biosynthetic gene clusters of Dactylosporangioum fulvum.</title>
        <authorList>
            <person name="Caradec T."/>
        </authorList>
    </citation>
    <scope>NUCLEOTIDE SEQUENCE</scope>
    <source>
        <strain evidence="3">NRRL B-16292</strain>
    </source>
</reference>
<keyword evidence="1" id="KW-0732">Signal</keyword>
<gene>
    <name evidence="3" type="ORF">Dfulv_32520</name>
</gene>
<protein>
    <submittedName>
        <fullName evidence="3">ABC transporter substrate-binding protein</fullName>
    </submittedName>
</protein>
<dbReference type="PIRSF" id="PIRSF002741">
    <property type="entry name" value="MppA"/>
    <property type="match status" value="1"/>
</dbReference>
<keyword evidence="4" id="KW-1185">Reference proteome</keyword>
<dbReference type="Pfam" id="PF00496">
    <property type="entry name" value="SBP_bac_5"/>
    <property type="match status" value="1"/>
</dbReference>
<feature type="signal peptide" evidence="1">
    <location>
        <begin position="1"/>
        <end position="34"/>
    </location>
</feature>
<sequence>MAIFQRSLLAWTAVTAGAALLLAGCGSGSGSSAAADSKPRDGGTLIVGQYQEVTQFDPNRQYSWETWRIDRNIYETLVNEDLSSPTGVPKIVPGLATSWTVSPDATTYTFKLRQGVKFTDGTPFDAQAVQFNVRRFTDPTFQYYDKVSAATMGLVYADLASFKVIDDYTVEYVFKHPFLDYLRQIPNSGNAASGIFSPAALQKYGQDGLADHPVGTGPFKFQERVRGDHTTLVRNPDYWGARPRLDKVIFKPIGDDQSRVAALRSGAVDLISRVPPDSVATLEKAGFSVPENKNVPQIIYYNFNYTNQYLQDKRVRQAIIHAVDRKTLAEKIYKGYAGPATSIINQGNEAYDASAVDYQFDPEAAKKLIADAGYQPGEVKFTILSDTTGQPTAEFIQQQLKAVGIDASVESFEWITYGTRSANLKPTDGINLGEWGYIAPNWVKIAHNYSVVNRGGDKYSDTSAATNSAIEAAAHNPDPAKSKELWQAAAQAWAKDATIFPLISFNRYYAVSPRVGGFVWPQQDHYDLSQIWVAS</sequence>
<dbReference type="EMBL" id="CP073720">
    <property type="protein sequence ID" value="UWP79870.1"/>
    <property type="molecule type" value="Genomic_DNA"/>
</dbReference>
<organism evidence="3 4">
    <name type="scientific">Dactylosporangium fulvum</name>
    <dbReference type="NCBI Taxonomy" id="53359"/>
    <lineage>
        <taxon>Bacteria</taxon>
        <taxon>Bacillati</taxon>
        <taxon>Actinomycetota</taxon>
        <taxon>Actinomycetes</taxon>
        <taxon>Micromonosporales</taxon>
        <taxon>Micromonosporaceae</taxon>
        <taxon>Dactylosporangium</taxon>
    </lineage>
</organism>
<name>A0ABY5VQQ4_9ACTN</name>
<dbReference type="InterPro" id="IPR039424">
    <property type="entry name" value="SBP_5"/>
</dbReference>
<evidence type="ECO:0000259" key="2">
    <source>
        <dbReference type="Pfam" id="PF00496"/>
    </source>
</evidence>
<dbReference type="InterPro" id="IPR030678">
    <property type="entry name" value="Peptide/Ni-bd"/>
</dbReference>
<proteinExistence type="predicted"/>
<dbReference type="InterPro" id="IPR000914">
    <property type="entry name" value="SBP_5_dom"/>
</dbReference>